<evidence type="ECO:0000256" key="4">
    <source>
        <dbReference type="ARBA" id="ARBA00022723"/>
    </source>
</evidence>
<proteinExistence type="inferred from homology"/>
<dbReference type="GO" id="GO:0046872">
    <property type="term" value="F:metal ion binding"/>
    <property type="evidence" value="ECO:0007669"/>
    <property type="project" value="UniProtKB-KW"/>
</dbReference>
<dbReference type="SUPFAM" id="SSF51556">
    <property type="entry name" value="Metallo-dependent hydrolases"/>
    <property type="match status" value="1"/>
</dbReference>
<dbReference type="OrthoDB" id="9779574at2"/>
<dbReference type="GO" id="GO:0043103">
    <property type="term" value="P:hypoxanthine salvage"/>
    <property type="evidence" value="ECO:0007669"/>
    <property type="project" value="TreeGrafter"/>
</dbReference>
<evidence type="ECO:0000256" key="3">
    <source>
        <dbReference type="ARBA" id="ARBA00012784"/>
    </source>
</evidence>
<reference evidence="8" key="1">
    <citation type="journal article" date="2017" name="Appl. Environ. Microbiol.">
        <title>Staphylococcus edaphicus sp. nov., isolated in Antarctica, harbours mecC gene and genomic islands with suspected role in adaptation to extreme environment.</title>
        <authorList>
            <person name="Pantucek R."/>
            <person name="Sedlacek I."/>
            <person name="Indrakova A."/>
            <person name="Vrbovska V."/>
            <person name="Maslanova I."/>
            <person name="Kovarovic V."/>
            <person name="Svec P."/>
            <person name="Kralova S."/>
            <person name="Kristofova L."/>
            <person name="Keklakova J."/>
            <person name="Petras P."/>
            <person name="Doskar J."/>
        </authorList>
    </citation>
    <scope>NUCLEOTIDE SEQUENCE</scope>
    <source>
        <strain evidence="8">CCM 8730</strain>
    </source>
</reference>
<dbReference type="AlphaFoldDB" id="A0A2C6U3N4"/>
<sequence length="324" mass="36535">MNKSIEAIAKVELHCHLDGSTSVELIRQLADEQGINLDESKLFVSSQCDSLDDYLQCFDEILKVLQTKDSLKRAVVDVAKQACKDNVKYIEVRFAPLFHMHQGLTLTEVLEAVEIGVKEAVNTLDIDVNILICAMRQHSAEQNQALFDFIHKHDHEAICGIDFAGPEVGFPTEHIEDTIRYGLDKGFNLTLHAGECGCIHNVIEGIKLGSRRIGHGVAINQDKQLLQFVKDNDILLEICPKSNIQTKAITNLEDLNLPYLLELDTPILINTDNRTVTQTSLIEEYELLVHHHLITLEQIAYINKKAVNYTFLTEAEKRALLLKM</sequence>
<evidence type="ECO:0000256" key="6">
    <source>
        <dbReference type="ARBA" id="ARBA00022833"/>
    </source>
</evidence>
<dbReference type="RefSeq" id="WP_099091402.1">
    <property type="nucleotide sequence ID" value="NZ_CP093217.1"/>
</dbReference>
<dbReference type="EMBL" id="CP093217">
    <property type="protein sequence ID" value="UQW81491.1"/>
    <property type="molecule type" value="Genomic_DNA"/>
</dbReference>
<name>A0A2C6U3N4_9STAP</name>
<dbReference type="NCBIfam" id="TIGR01430">
    <property type="entry name" value="aden_deam"/>
    <property type="match status" value="1"/>
</dbReference>
<evidence type="ECO:0000256" key="2">
    <source>
        <dbReference type="ARBA" id="ARBA00006676"/>
    </source>
</evidence>
<dbReference type="GO" id="GO:0046103">
    <property type="term" value="P:inosine biosynthetic process"/>
    <property type="evidence" value="ECO:0007669"/>
    <property type="project" value="TreeGrafter"/>
</dbReference>
<dbReference type="Proteomes" id="UP001056588">
    <property type="component" value="Chromosome"/>
</dbReference>
<feature type="domain" description="Adenosine deaminase" evidence="7">
    <location>
        <begin position="10"/>
        <end position="321"/>
    </location>
</feature>
<evidence type="ECO:0000313" key="11">
    <source>
        <dbReference type="Proteomes" id="UP001056588"/>
    </source>
</evidence>
<keyword evidence="4" id="KW-0479">Metal-binding</keyword>
<dbReference type="GO" id="GO:0006154">
    <property type="term" value="P:adenosine catabolic process"/>
    <property type="evidence" value="ECO:0007669"/>
    <property type="project" value="TreeGrafter"/>
</dbReference>
<dbReference type="Gene3D" id="3.20.20.140">
    <property type="entry name" value="Metal-dependent hydrolases"/>
    <property type="match status" value="1"/>
</dbReference>
<gene>
    <name evidence="8" type="primary">add</name>
    <name evidence="8" type="ORF">BTJ66_13205</name>
    <name evidence="9" type="ORF">MNY58_13205</name>
</gene>
<dbReference type="Pfam" id="PF00962">
    <property type="entry name" value="A_deaminase"/>
    <property type="match status" value="1"/>
</dbReference>
<organism evidence="8 10">
    <name type="scientific">Staphylococcus edaphicus</name>
    <dbReference type="NCBI Taxonomy" id="1955013"/>
    <lineage>
        <taxon>Bacteria</taxon>
        <taxon>Bacillati</taxon>
        <taxon>Bacillota</taxon>
        <taxon>Bacilli</taxon>
        <taxon>Bacillales</taxon>
        <taxon>Staphylococcaceae</taxon>
        <taxon>Staphylococcus</taxon>
    </lineage>
</organism>
<evidence type="ECO:0000259" key="7">
    <source>
        <dbReference type="Pfam" id="PF00962"/>
    </source>
</evidence>
<keyword evidence="5 9" id="KW-0378">Hydrolase</keyword>
<evidence type="ECO:0000313" key="8">
    <source>
        <dbReference type="EMBL" id="PHK48492.1"/>
    </source>
</evidence>
<evidence type="ECO:0000256" key="5">
    <source>
        <dbReference type="ARBA" id="ARBA00022801"/>
    </source>
</evidence>
<keyword evidence="11" id="KW-1185">Reference proteome</keyword>
<reference evidence="8" key="3">
    <citation type="submission" date="2017-10" db="EMBL/GenBank/DDBJ databases">
        <authorList>
            <person name="Vrbovska V."/>
            <person name="Kovarovic V."/>
            <person name="Indrakova A."/>
        </authorList>
    </citation>
    <scope>NUCLEOTIDE SEQUENCE</scope>
    <source>
        <strain evidence="8">CCM 8730</strain>
    </source>
</reference>
<accession>A0A2C6U3N4</accession>
<dbReference type="GO" id="GO:0005829">
    <property type="term" value="C:cytosol"/>
    <property type="evidence" value="ECO:0007669"/>
    <property type="project" value="TreeGrafter"/>
</dbReference>
<protein>
    <recommendedName>
        <fullName evidence="3">adenosine deaminase</fullName>
        <ecNumber evidence="3">3.5.4.4</ecNumber>
    </recommendedName>
</protein>
<evidence type="ECO:0000313" key="9">
    <source>
        <dbReference type="EMBL" id="UQW81491.1"/>
    </source>
</evidence>
<comment type="cofactor">
    <cofactor evidence="1">
        <name>Zn(2+)</name>
        <dbReference type="ChEBI" id="CHEBI:29105"/>
    </cofactor>
</comment>
<evidence type="ECO:0000256" key="1">
    <source>
        <dbReference type="ARBA" id="ARBA00001947"/>
    </source>
</evidence>
<evidence type="ECO:0000313" key="10">
    <source>
        <dbReference type="Proteomes" id="UP000223828"/>
    </source>
</evidence>
<reference evidence="10" key="2">
    <citation type="submission" date="2017-10" db="EMBL/GenBank/DDBJ databases">
        <title>Staphylococcus edaphicus sp. nov., isolated in Antarctica, harbouring mecC gene and genomic islands essential in adaptation to extreme environment.</title>
        <authorList>
            <person name="Pantucek R."/>
            <person name="Sedlacek I."/>
            <person name="Indrakova A."/>
            <person name="Vrbovska V."/>
            <person name="Maslanova I."/>
            <person name="Kovarovic V."/>
            <person name="Svec P."/>
            <person name="Kralova S."/>
            <person name="Kristofova L."/>
            <person name="Keklakova J."/>
            <person name="Petras P."/>
            <person name="Doskar J."/>
        </authorList>
    </citation>
    <scope>NUCLEOTIDE SEQUENCE [LARGE SCALE GENOMIC DNA]</scope>
    <source>
        <strain evidence="10">CCM 5085</strain>
    </source>
</reference>
<dbReference type="PANTHER" id="PTHR11409">
    <property type="entry name" value="ADENOSINE DEAMINASE"/>
    <property type="match status" value="1"/>
</dbReference>
<dbReference type="InterPro" id="IPR001365">
    <property type="entry name" value="A_deaminase_dom"/>
</dbReference>
<dbReference type="InterPro" id="IPR006330">
    <property type="entry name" value="Ado/ade_deaminase"/>
</dbReference>
<keyword evidence="6" id="KW-0862">Zinc</keyword>
<comment type="similarity">
    <text evidence="2">Belongs to the metallo-dependent hydrolases superfamily. Adenosine and AMP deaminases family.</text>
</comment>
<reference evidence="9" key="4">
    <citation type="submission" date="2022-03" db="EMBL/GenBank/DDBJ databases">
        <title>Complete Genome Sequence of Staphylococcus edaphicus strain CCM 8731.</title>
        <authorList>
            <person name="Rimmer C.O."/>
            <person name="Thomas J.C."/>
        </authorList>
    </citation>
    <scope>NUCLEOTIDE SEQUENCE</scope>
    <source>
        <strain evidence="9">CCM 8731</strain>
    </source>
</reference>
<dbReference type="InterPro" id="IPR032466">
    <property type="entry name" value="Metal_Hydrolase"/>
</dbReference>
<dbReference type="Proteomes" id="UP000223828">
    <property type="component" value="Unassembled WGS sequence"/>
</dbReference>
<dbReference type="GO" id="GO:0004000">
    <property type="term" value="F:adenosine deaminase activity"/>
    <property type="evidence" value="ECO:0007669"/>
    <property type="project" value="UniProtKB-ARBA"/>
</dbReference>
<dbReference type="EMBL" id="MRZN01000034">
    <property type="protein sequence ID" value="PHK48492.1"/>
    <property type="molecule type" value="Genomic_DNA"/>
</dbReference>
<dbReference type="PANTHER" id="PTHR11409:SF43">
    <property type="entry name" value="ADENOSINE DEAMINASE"/>
    <property type="match status" value="1"/>
</dbReference>
<dbReference type="EC" id="3.5.4.4" evidence="3"/>